<dbReference type="InParanoid" id="A0A2K1QVK4"/>
<comment type="similarity">
    <text evidence="1">Belongs to the Gfa family.</text>
</comment>
<dbReference type="EMBL" id="NKHZ01000033">
    <property type="protein sequence ID" value="PNS19091.1"/>
    <property type="molecule type" value="Genomic_DNA"/>
</dbReference>
<dbReference type="AlphaFoldDB" id="A0A2K1QVK4"/>
<organism evidence="6 7">
    <name type="scientific">Sphaceloma murrayae</name>
    <dbReference type="NCBI Taxonomy" id="2082308"/>
    <lineage>
        <taxon>Eukaryota</taxon>
        <taxon>Fungi</taxon>
        <taxon>Dikarya</taxon>
        <taxon>Ascomycota</taxon>
        <taxon>Pezizomycotina</taxon>
        <taxon>Dothideomycetes</taxon>
        <taxon>Dothideomycetidae</taxon>
        <taxon>Myriangiales</taxon>
        <taxon>Elsinoaceae</taxon>
        <taxon>Sphaceloma</taxon>
    </lineage>
</organism>
<dbReference type="SUPFAM" id="SSF51316">
    <property type="entry name" value="Mss4-like"/>
    <property type="match status" value="1"/>
</dbReference>
<name>A0A2K1QVK4_9PEZI</name>
<feature type="domain" description="CENP-V/GFA" evidence="5">
    <location>
        <begin position="2"/>
        <end position="123"/>
    </location>
</feature>
<evidence type="ECO:0000256" key="1">
    <source>
        <dbReference type="ARBA" id="ARBA00005495"/>
    </source>
</evidence>
<evidence type="ECO:0000256" key="2">
    <source>
        <dbReference type="ARBA" id="ARBA00022723"/>
    </source>
</evidence>
<dbReference type="InterPro" id="IPR011057">
    <property type="entry name" value="Mss4-like_sf"/>
</dbReference>
<dbReference type="GO" id="GO:0046872">
    <property type="term" value="F:metal ion binding"/>
    <property type="evidence" value="ECO:0007669"/>
    <property type="project" value="UniProtKB-KW"/>
</dbReference>
<dbReference type="InterPro" id="IPR006913">
    <property type="entry name" value="CENP-V/GFA"/>
</dbReference>
<dbReference type="Pfam" id="PF04828">
    <property type="entry name" value="GFA"/>
    <property type="match status" value="1"/>
</dbReference>
<gene>
    <name evidence="6" type="ORF">CAC42_1827</name>
</gene>
<keyword evidence="2" id="KW-0479">Metal-binding</keyword>
<dbReference type="OrthoDB" id="406544at2759"/>
<evidence type="ECO:0000313" key="6">
    <source>
        <dbReference type="EMBL" id="PNS19091.1"/>
    </source>
</evidence>
<reference evidence="6 7" key="1">
    <citation type="submission" date="2017-06" db="EMBL/GenBank/DDBJ databases">
        <title>Draft genome sequence of a variant of Elsinoe murrayae.</title>
        <authorList>
            <person name="Cheng Q."/>
        </authorList>
    </citation>
    <scope>NUCLEOTIDE SEQUENCE [LARGE SCALE GENOMIC DNA]</scope>
    <source>
        <strain evidence="6 7">CQ-2017a</strain>
    </source>
</reference>
<keyword evidence="3" id="KW-0862">Zinc</keyword>
<evidence type="ECO:0000256" key="3">
    <source>
        <dbReference type="ARBA" id="ARBA00022833"/>
    </source>
</evidence>
<keyword evidence="7" id="KW-1185">Reference proteome</keyword>
<evidence type="ECO:0000313" key="7">
    <source>
        <dbReference type="Proteomes" id="UP000243797"/>
    </source>
</evidence>
<dbReference type="STRING" id="2082308.A0A2K1QVK4"/>
<dbReference type="Gene3D" id="3.90.1590.10">
    <property type="entry name" value="glutathione-dependent formaldehyde- activating enzyme (gfa)"/>
    <property type="match status" value="1"/>
</dbReference>
<protein>
    <recommendedName>
        <fullName evidence="5">CENP-V/GFA domain-containing protein</fullName>
    </recommendedName>
</protein>
<proteinExistence type="inferred from homology"/>
<evidence type="ECO:0000259" key="5">
    <source>
        <dbReference type="PROSITE" id="PS51891"/>
    </source>
</evidence>
<sequence>MPSGSCFCEAIGIDYTGEPGGKVLCHCRDCHKISGSVFSTNIIVGKDQFKVTKGTPKTISKKADSGKSITSHFCGDCGTTLFRVGDWSPESIILKAGVLDNVEELYNGAPAVELFTPSRMPWLTQVEGSTEKEAMP</sequence>
<dbReference type="PANTHER" id="PTHR33337:SF30">
    <property type="entry name" value="DUF636 DOMAIN PROTEIN (AFU_ORTHOLOGUE AFUA_1G03180)"/>
    <property type="match status" value="1"/>
</dbReference>
<dbReference type="PROSITE" id="PS51891">
    <property type="entry name" value="CENP_V_GFA"/>
    <property type="match status" value="1"/>
</dbReference>
<evidence type="ECO:0000256" key="4">
    <source>
        <dbReference type="ARBA" id="ARBA00023239"/>
    </source>
</evidence>
<dbReference type="PANTHER" id="PTHR33337">
    <property type="entry name" value="GFA DOMAIN-CONTAINING PROTEIN"/>
    <property type="match status" value="1"/>
</dbReference>
<keyword evidence="4" id="KW-0456">Lyase</keyword>
<dbReference type="GO" id="GO:0016846">
    <property type="term" value="F:carbon-sulfur lyase activity"/>
    <property type="evidence" value="ECO:0007669"/>
    <property type="project" value="InterPro"/>
</dbReference>
<accession>A0A2K1QVK4</accession>
<comment type="caution">
    <text evidence="6">The sequence shown here is derived from an EMBL/GenBank/DDBJ whole genome shotgun (WGS) entry which is preliminary data.</text>
</comment>
<dbReference type="Proteomes" id="UP000243797">
    <property type="component" value="Unassembled WGS sequence"/>
</dbReference>